<dbReference type="AlphaFoldDB" id="E2SDU1"/>
<reference evidence="1" key="1">
    <citation type="submission" date="2010-08" db="EMBL/GenBank/DDBJ databases">
        <authorList>
            <person name="Muzny D."/>
            <person name="Qin X."/>
            <person name="Buhay C."/>
            <person name="Dugan-Rocha S."/>
            <person name="Ding Y."/>
            <person name="Chen G."/>
            <person name="Hawes A."/>
            <person name="Holder M."/>
            <person name="Jhangiani S."/>
            <person name="Johnson A."/>
            <person name="Khan Z."/>
            <person name="Li Z."/>
            <person name="Liu W."/>
            <person name="Liu X."/>
            <person name="Perez L."/>
            <person name="Shen H."/>
            <person name="Wang Q."/>
            <person name="Watt J."/>
            <person name="Xi L."/>
            <person name="Xin Y."/>
            <person name="Zhou J."/>
            <person name="Deng J."/>
            <person name="Jiang H."/>
            <person name="Liu Y."/>
            <person name="Qu J."/>
            <person name="Song X.-Z."/>
            <person name="Zhang L."/>
            <person name="Villasana D."/>
            <person name="Johnson A."/>
            <person name="Liu J."/>
            <person name="Liyanage D."/>
            <person name="Lorensuhewa L."/>
            <person name="Robinson T."/>
            <person name="Song A."/>
            <person name="Song B.-B."/>
            <person name="Dinh H."/>
            <person name="Thornton R."/>
            <person name="Coyle M."/>
            <person name="Francisco L."/>
            <person name="Jackson L."/>
            <person name="Javaid M."/>
            <person name="Korchina V."/>
            <person name="Kovar C."/>
            <person name="Mata R."/>
            <person name="Mathew T."/>
            <person name="Ngo R."/>
            <person name="Nguyen L."/>
            <person name="Nguyen N."/>
            <person name="Okwuonu G."/>
            <person name="Ongeri F."/>
            <person name="Pham C."/>
            <person name="Simmons D."/>
            <person name="Wilczek-Boney K."/>
            <person name="Hale W."/>
            <person name="Jakkamsetti A."/>
            <person name="Pham P."/>
            <person name="Ruth R."/>
            <person name="San Lucas F."/>
            <person name="Warren J."/>
            <person name="Zhang J."/>
            <person name="Zhao Z."/>
            <person name="Zhou C."/>
            <person name="Zhu D."/>
            <person name="Lee S."/>
            <person name="Bess C."/>
            <person name="Blankenburg K."/>
            <person name="Forbes L."/>
            <person name="Fu Q."/>
            <person name="Gubbala S."/>
            <person name="Hirani K."/>
            <person name="Jayaseelan J.C."/>
            <person name="Lara F."/>
            <person name="Munidasa M."/>
            <person name="Palculict T."/>
            <person name="Patil S."/>
            <person name="Pu L.-L."/>
            <person name="Saada N."/>
            <person name="Tang L."/>
            <person name="Weissenberger G."/>
            <person name="Zhu Y."/>
            <person name="Hemphill L."/>
            <person name="Shang Y."/>
            <person name="Youmans B."/>
            <person name="Ayvaz T."/>
            <person name="Ross M."/>
            <person name="Santibanez J."/>
            <person name="Aqrawi P."/>
            <person name="Gross S."/>
            <person name="Joshi V."/>
            <person name="Fowler G."/>
            <person name="Nazareth L."/>
            <person name="Reid J."/>
            <person name="Worley K."/>
            <person name="Petrosino J."/>
            <person name="Highlander S."/>
            <person name="Gibbs R."/>
        </authorList>
    </citation>
    <scope>NUCLEOTIDE SEQUENCE [LARGE SCALE GENOMIC DNA]</scope>
    <source>
        <strain evidence="1">DSM 15272</strain>
    </source>
</reference>
<sequence length="454" mass="44815">MSRLRSTLPIVAVPLALAVVVLAAVLAGGPRPSLSPPLEVPITEVLHACPTTGGWNVATGQLGPGDETTVSVISDDGVTEAPRDPALWEVGAPGGDAVVVRQDGDGSGGVAFAAASGDAVEGGGLAVDTCGGIVDEAWFVGAGAVTRGVSTLVLTNLSDVPAVADVELFGVGGVVDAVDSTGLLVEPGSMRRIRLDELAAGEAELAVRVVRQRGALAATVIDTSTTGPAGSEVMAPVPGPARAITMTGVVPGGGRTLLVANPGESSARAEIEIVGPDGPFVPEGLAEISVEPGALVVVPVPDTAGADASVLRVRSDEPVVASLRMSPTAVDLAYATADPTWTGPTVVPVALGSSTVPPVVQLSAVADTSLVTFEGFDAAGASLGTTVASAAADAVAVVDLAAPGLFTGEVAYVVATAERPVRGSAVYRSGDLVAVVPLDAAPTTAIGPRVRPAF</sequence>
<dbReference type="Proteomes" id="UP000003111">
    <property type="component" value="Unassembled WGS sequence"/>
</dbReference>
<accession>E2SDU1</accession>
<keyword evidence="2" id="KW-1185">Reference proteome</keyword>
<dbReference type="EMBL" id="ACLF03000006">
    <property type="protein sequence ID" value="EFQ82668.1"/>
    <property type="molecule type" value="Genomic_DNA"/>
</dbReference>
<name>E2SDU1_9ACTN</name>
<dbReference type="InterPro" id="IPR043777">
    <property type="entry name" value="DUF5719"/>
</dbReference>
<organism evidence="1 2">
    <name type="scientific">Aeromicrobium marinum DSM 15272</name>
    <dbReference type="NCBI Taxonomy" id="585531"/>
    <lineage>
        <taxon>Bacteria</taxon>
        <taxon>Bacillati</taxon>
        <taxon>Actinomycetota</taxon>
        <taxon>Actinomycetes</taxon>
        <taxon>Propionibacteriales</taxon>
        <taxon>Nocardioidaceae</taxon>
        <taxon>Aeromicrobium</taxon>
    </lineage>
</organism>
<evidence type="ECO:0000313" key="2">
    <source>
        <dbReference type="Proteomes" id="UP000003111"/>
    </source>
</evidence>
<dbReference type="eggNOG" id="COG3147">
    <property type="taxonomic scope" value="Bacteria"/>
</dbReference>
<evidence type="ECO:0000313" key="1">
    <source>
        <dbReference type="EMBL" id="EFQ82668.1"/>
    </source>
</evidence>
<comment type="caution">
    <text evidence="1">The sequence shown here is derived from an EMBL/GenBank/DDBJ whole genome shotgun (WGS) entry which is preliminary data.</text>
</comment>
<dbReference type="STRING" id="585531.HMPREF0063_11877"/>
<protein>
    <submittedName>
        <fullName evidence="1">Uncharacterized protein</fullName>
    </submittedName>
</protein>
<proteinExistence type="predicted"/>
<dbReference type="HOGENOM" id="CLU_602227_0_0_11"/>
<gene>
    <name evidence="1" type="ORF">HMPREF0063_11877</name>
</gene>
<dbReference type="Pfam" id="PF18986">
    <property type="entry name" value="DUF5719"/>
    <property type="match status" value="1"/>
</dbReference>